<proteinExistence type="predicted"/>
<comment type="caution">
    <text evidence="1">The sequence shown here is derived from an EMBL/GenBank/DDBJ whole genome shotgun (WGS) entry which is preliminary data.</text>
</comment>
<organism evidence="1">
    <name type="scientific">marine sediment metagenome</name>
    <dbReference type="NCBI Taxonomy" id="412755"/>
    <lineage>
        <taxon>unclassified sequences</taxon>
        <taxon>metagenomes</taxon>
        <taxon>ecological metagenomes</taxon>
    </lineage>
</organism>
<sequence length="51" mass="5673">MFLAAQIVQAFGHAFHGFREEYDLALHVVIGSHARAVYFVVTVQTDLLLVA</sequence>
<reference evidence="1" key="1">
    <citation type="submission" date="2013-11" db="EMBL/GenBank/DDBJ databases">
        <title>Microbial diversity, functional groups and degradation webs in Northern and Southern Mediterranean and Red Sea marine crude oil polluted sites.</title>
        <authorList>
            <person name="Daffonchio D."/>
            <person name="Mapelli F."/>
            <person name="Ferrer M."/>
            <person name="Richter M."/>
            <person name="Cherif A."/>
            <person name="Malkawi H.I."/>
            <person name="Yakimov M.M."/>
            <person name="Abdel-Fattah Y.R."/>
            <person name="Blaghen M."/>
            <person name="Golyshin P.N."/>
            <person name="Kalogerakis N."/>
            <person name="Boon N."/>
            <person name="Magagnini M."/>
            <person name="Fava F."/>
        </authorList>
    </citation>
    <scope>NUCLEOTIDE SEQUENCE</scope>
</reference>
<dbReference type="EMBL" id="AYSL01000114">
    <property type="protein sequence ID" value="KTF08169.1"/>
    <property type="molecule type" value="Genomic_DNA"/>
</dbReference>
<protein>
    <submittedName>
        <fullName evidence="1">Uncharacterized protein</fullName>
    </submittedName>
</protein>
<evidence type="ECO:0000313" key="1">
    <source>
        <dbReference type="EMBL" id="KTF08169.1"/>
    </source>
</evidence>
<gene>
    <name evidence="1" type="ORF">MGSAQ_000334</name>
</gene>
<dbReference type="AlphaFoldDB" id="A0A1B6NXL4"/>
<accession>A0A1B6NXL4</accession>
<name>A0A1B6NXL4_9ZZZZ</name>